<organism evidence="2 3">
    <name type="scientific">Citrus x changshan-huyou</name>
    <dbReference type="NCBI Taxonomy" id="2935761"/>
    <lineage>
        <taxon>Eukaryota</taxon>
        <taxon>Viridiplantae</taxon>
        <taxon>Streptophyta</taxon>
        <taxon>Embryophyta</taxon>
        <taxon>Tracheophyta</taxon>
        <taxon>Spermatophyta</taxon>
        <taxon>Magnoliopsida</taxon>
        <taxon>eudicotyledons</taxon>
        <taxon>Gunneridae</taxon>
        <taxon>Pentapetalae</taxon>
        <taxon>rosids</taxon>
        <taxon>malvids</taxon>
        <taxon>Sapindales</taxon>
        <taxon>Rutaceae</taxon>
        <taxon>Aurantioideae</taxon>
        <taxon>Citrus</taxon>
    </lineage>
</organism>
<proteinExistence type="predicted"/>
<gene>
    <name evidence="2" type="ORF">WN944_014954</name>
</gene>
<evidence type="ECO:0000313" key="2">
    <source>
        <dbReference type="EMBL" id="KAK9199761.1"/>
    </source>
</evidence>
<evidence type="ECO:0000313" key="3">
    <source>
        <dbReference type="Proteomes" id="UP001428341"/>
    </source>
</evidence>
<name>A0AAP0QL76_9ROSI</name>
<dbReference type="PANTHER" id="PTHR33018:SF34">
    <property type="entry name" value="OS02G0472350 PROTEIN"/>
    <property type="match status" value="1"/>
</dbReference>
<dbReference type="EMBL" id="JBCGBO010000005">
    <property type="protein sequence ID" value="KAK9199761.1"/>
    <property type="molecule type" value="Genomic_DNA"/>
</dbReference>
<reference evidence="2 3" key="1">
    <citation type="submission" date="2024-05" db="EMBL/GenBank/DDBJ databases">
        <title>Haplotype-resolved chromosome-level genome assembly of Huyou (Citrus changshanensis).</title>
        <authorList>
            <person name="Miao C."/>
            <person name="Chen W."/>
            <person name="Wu Y."/>
            <person name="Wang L."/>
            <person name="Zhao S."/>
            <person name="Grierson D."/>
            <person name="Xu C."/>
            <person name="Chen K."/>
        </authorList>
    </citation>
    <scope>NUCLEOTIDE SEQUENCE [LARGE SCALE GENOMIC DNA]</scope>
    <source>
        <strain evidence="2">01-14</strain>
        <tissue evidence="2">Leaf</tissue>
    </source>
</reference>
<accession>A0AAP0QL76</accession>
<feature type="coiled-coil region" evidence="1">
    <location>
        <begin position="187"/>
        <end position="235"/>
    </location>
</feature>
<dbReference type="AlphaFoldDB" id="A0AAP0QL76"/>
<keyword evidence="1" id="KW-0175">Coiled coil</keyword>
<keyword evidence="3" id="KW-1185">Reference proteome</keyword>
<evidence type="ECO:0000256" key="1">
    <source>
        <dbReference type="SAM" id="Coils"/>
    </source>
</evidence>
<comment type="caution">
    <text evidence="2">The sequence shown here is derived from an EMBL/GenBank/DDBJ whole genome shotgun (WGS) entry which is preliminary data.</text>
</comment>
<sequence>MPIHFIYGKWSSQQASKRKRKESLSSRFESSDAPIIETHLTDEDLNDATSENPYQSCNEENLTKKKLGPTVCHDIANEDRKKMVLELNNLGQPIGKSSVLYSSFYGSLVKEVVSINCDDWRYVPKQQKALLLRALEEMYEAEKNSDLSEAQSKSVKNDILSKFIGPEQGGRVRGQGAGVTVSKLEAISQQTKKEAKMQEQIDTLQDIMKQMQGFMDDQNKRIQSLMSKLSEALNDGQNQNLSTSTQSNSTPQMILMGLRVVFWLDDFDGSNGIYHCWSDYWYLLNLAFIVLNDVYYNARSSFGH</sequence>
<dbReference type="PANTHER" id="PTHR33018">
    <property type="entry name" value="OS10G0338966 PROTEIN-RELATED"/>
    <property type="match status" value="1"/>
</dbReference>
<protein>
    <submittedName>
        <fullName evidence="2">Uncharacterized protein</fullName>
    </submittedName>
</protein>
<dbReference type="Proteomes" id="UP001428341">
    <property type="component" value="Unassembled WGS sequence"/>
</dbReference>